<dbReference type="GO" id="GO:0005524">
    <property type="term" value="F:ATP binding"/>
    <property type="evidence" value="ECO:0007669"/>
    <property type="project" value="UniProtKB-KW"/>
</dbReference>
<dbReference type="EMBL" id="DF968180">
    <property type="protein sequence ID" value="GAP39837.1"/>
    <property type="molecule type" value="Genomic_DNA"/>
</dbReference>
<dbReference type="InterPro" id="IPR023631">
    <property type="entry name" value="Amidase_dom"/>
</dbReference>
<evidence type="ECO:0000256" key="2">
    <source>
        <dbReference type="ARBA" id="ARBA00022598"/>
    </source>
</evidence>
<keyword evidence="11" id="KW-1185">Reference proteome</keyword>
<dbReference type="OrthoDB" id="9811471at2"/>
<dbReference type="PANTHER" id="PTHR11895">
    <property type="entry name" value="TRANSAMIDASE"/>
    <property type="match status" value="1"/>
</dbReference>
<keyword evidence="5 8" id="KW-0648">Protein biosynthesis</keyword>
<evidence type="ECO:0000256" key="4">
    <source>
        <dbReference type="ARBA" id="ARBA00022840"/>
    </source>
</evidence>
<gene>
    <name evidence="8" type="primary">gatA</name>
    <name evidence="10" type="ORF">ATC1_12373</name>
</gene>
<feature type="active site" description="Charge relay system" evidence="8">
    <location>
        <position position="96"/>
    </location>
</feature>
<feature type="active site" description="Acyl-ester intermediate" evidence="8">
    <location>
        <position position="196"/>
    </location>
</feature>
<dbReference type="PANTHER" id="PTHR11895:SF151">
    <property type="entry name" value="GLUTAMYL-TRNA(GLN) AMIDOTRANSFERASE SUBUNIT A"/>
    <property type="match status" value="1"/>
</dbReference>
<evidence type="ECO:0000256" key="8">
    <source>
        <dbReference type="HAMAP-Rule" id="MF_00120"/>
    </source>
</evidence>
<evidence type="ECO:0000259" key="9">
    <source>
        <dbReference type="Pfam" id="PF01425"/>
    </source>
</evidence>
<evidence type="ECO:0000313" key="11">
    <source>
        <dbReference type="Proteomes" id="UP000053370"/>
    </source>
</evidence>
<dbReference type="PROSITE" id="PS00571">
    <property type="entry name" value="AMIDASES"/>
    <property type="match status" value="1"/>
</dbReference>
<dbReference type="SUPFAM" id="SSF75304">
    <property type="entry name" value="Amidase signature (AS) enzymes"/>
    <property type="match status" value="1"/>
</dbReference>
<dbReference type="InterPro" id="IPR004412">
    <property type="entry name" value="GatA"/>
</dbReference>
<keyword evidence="3 8" id="KW-0547">Nucleotide-binding</keyword>
<dbReference type="AlphaFoldDB" id="A0A0K8PAZ5"/>
<comment type="function">
    <text evidence="6 8">Allows the formation of correctly charged Gln-tRNA(Gln) through the transamidation of misacylated Glu-tRNA(Gln) in organisms which lack glutaminyl-tRNA synthetase. The reaction takes place in the presence of glutamine and ATP through an activated gamma-phospho-Glu-tRNA(Gln).</text>
</comment>
<accession>A0A0K8PAZ5</accession>
<evidence type="ECO:0000313" key="10">
    <source>
        <dbReference type="EMBL" id="GAP39837.1"/>
    </source>
</evidence>
<feature type="domain" description="Amidase" evidence="9">
    <location>
        <begin position="47"/>
        <end position="505"/>
    </location>
</feature>
<keyword evidence="2 8" id="KW-0436">Ligase</keyword>
<dbReference type="EC" id="6.3.5.7" evidence="8"/>
<dbReference type="GO" id="GO:0050567">
    <property type="term" value="F:glutaminyl-tRNA synthase (glutamine-hydrolyzing) activity"/>
    <property type="evidence" value="ECO:0007669"/>
    <property type="project" value="UniProtKB-UniRule"/>
</dbReference>
<dbReference type="GO" id="GO:0030956">
    <property type="term" value="C:glutamyl-tRNA(Gln) amidotransferase complex"/>
    <property type="evidence" value="ECO:0007669"/>
    <property type="project" value="InterPro"/>
</dbReference>
<name>A0A0K8PAZ5_9CHLR</name>
<evidence type="ECO:0000256" key="5">
    <source>
        <dbReference type="ARBA" id="ARBA00022917"/>
    </source>
</evidence>
<protein>
    <recommendedName>
        <fullName evidence="8">Glutamyl-tRNA(Gln) amidotransferase subunit A</fullName>
        <shortName evidence="8">Glu-ADT subunit A</shortName>
        <ecNumber evidence="8">6.3.5.7</ecNumber>
    </recommendedName>
</protein>
<evidence type="ECO:0000256" key="3">
    <source>
        <dbReference type="ARBA" id="ARBA00022741"/>
    </source>
</evidence>
<dbReference type="GO" id="GO:0006412">
    <property type="term" value="P:translation"/>
    <property type="evidence" value="ECO:0007669"/>
    <property type="project" value="UniProtKB-UniRule"/>
</dbReference>
<sequence length="529" mass="57935">MTELIELSAVEQAALIREKKISSVELLEATLAQVEKVDGRSGSLEPYVEQPEDLEKVHAFLLIVRDHAMAKAKEVDRKIAAGEPVGALAGVPYSAKDVYCTKGIRTTAASRILEGWKPPYSSTVIEKMDQADAVLFGKVNLDEFTFGGTTETTAFKPTVRNPWALDRVPGGSSGGSAAAVSACEGAISLGTDTGGSIREPAAFTGIVGLKPTYGRVSRYGVIPFASSMDTMGPLTRTVSDSAFVLKEIAGFDPRDNTTVRVPVDDYLADLQKGIKGLRIGISPDYLKITYLDDQGNYASAPVDPEIEASVWKAADLFRDLGAEIIEDVPMSNTKYSVPAYFVISRIEAYSNLQRFDGLKYGHTTQQSVKDMYDLYYKSRGEGFGYQAKLRLLTGMFASQEKFYEKYYRRAQRARALMRRDFDEAFNPQGKYRIDAILTPSTPSPAFRFGDAVASDSLLIQFADQFTTPMNFAGTPGISFPCGLSSSGLPIGLQITGYDYCESKILRAAFAYEQATLDADWRKIKPVVLR</sequence>
<dbReference type="PATRIC" id="fig|1678840.3.peg.943"/>
<proteinExistence type="inferred from homology"/>
<keyword evidence="4 8" id="KW-0067">ATP-binding</keyword>
<dbReference type="RefSeq" id="WP_062278604.1">
    <property type="nucleotide sequence ID" value="NZ_DF968180.1"/>
</dbReference>
<organism evidence="10">
    <name type="scientific">Flexilinea flocculi</name>
    <dbReference type="NCBI Taxonomy" id="1678840"/>
    <lineage>
        <taxon>Bacteria</taxon>
        <taxon>Bacillati</taxon>
        <taxon>Chloroflexota</taxon>
        <taxon>Anaerolineae</taxon>
        <taxon>Anaerolineales</taxon>
        <taxon>Anaerolineaceae</taxon>
        <taxon>Flexilinea</taxon>
    </lineage>
</organism>
<dbReference type="InterPro" id="IPR000120">
    <property type="entry name" value="Amidase"/>
</dbReference>
<feature type="active site" description="Charge relay system" evidence="8">
    <location>
        <position position="172"/>
    </location>
</feature>
<comment type="subunit">
    <text evidence="8">Heterotrimer of A, B and C subunits.</text>
</comment>
<evidence type="ECO:0000256" key="1">
    <source>
        <dbReference type="ARBA" id="ARBA00008069"/>
    </source>
</evidence>
<dbReference type="Pfam" id="PF01425">
    <property type="entry name" value="Amidase"/>
    <property type="match status" value="1"/>
</dbReference>
<dbReference type="Gene3D" id="3.90.1300.10">
    <property type="entry name" value="Amidase signature (AS) domain"/>
    <property type="match status" value="1"/>
</dbReference>
<evidence type="ECO:0000256" key="7">
    <source>
        <dbReference type="ARBA" id="ARBA00047407"/>
    </source>
</evidence>
<dbReference type="STRING" id="1678840.ATC1_12373"/>
<comment type="catalytic activity">
    <reaction evidence="7 8">
        <text>L-glutamyl-tRNA(Gln) + L-glutamine + ATP + H2O = L-glutaminyl-tRNA(Gln) + L-glutamate + ADP + phosphate + H(+)</text>
        <dbReference type="Rhea" id="RHEA:17521"/>
        <dbReference type="Rhea" id="RHEA-COMP:9681"/>
        <dbReference type="Rhea" id="RHEA-COMP:9684"/>
        <dbReference type="ChEBI" id="CHEBI:15377"/>
        <dbReference type="ChEBI" id="CHEBI:15378"/>
        <dbReference type="ChEBI" id="CHEBI:29985"/>
        <dbReference type="ChEBI" id="CHEBI:30616"/>
        <dbReference type="ChEBI" id="CHEBI:43474"/>
        <dbReference type="ChEBI" id="CHEBI:58359"/>
        <dbReference type="ChEBI" id="CHEBI:78520"/>
        <dbReference type="ChEBI" id="CHEBI:78521"/>
        <dbReference type="ChEBI" id="CHEBI:456216"/>
        <dbReference type="EC" id="6.3.5.7"/>
    </reaction>
</comment>
<dbReference type="InterPro" id="IPR020556">
    <property type="entry name" value="Amidase_CS"/>
</dbReference>
<comment type="similarity">
    <text evidence="1 8">Belongs to the amidase family. GatA subfamily.</text>
</comment>
<evidence type="ECO:0000256" key="6">
    <source>
        <dbReference type="ARBA" id="ARBA00025295"/>
    </source>
</evidence>
<dbReference type="HAMAP" id="MF_00120">
    <property type="entry name" value="GatA"/>
    <property type="match status" value="1"/>
</dbReference>
<keyword evidence="10" id="KW-0808">Transferase</keyword>
<dbReference type="Proteomes" id="UP000053370">
    <property type="component" value="Unassembled WGS sequence"/>
</dbReference>
<reference evidence="10" key="1">
    <citation type="journal article" date="2015" name="Genome Announc.">
        <title>Draft Genome Sequence of Anaerolineae Strain TC1, a Novel Isolate from a Methanogenic Wastewater Treatment System.</title>
        <authorList>
            <person name="Matsuura N."/>
            <person name="Tourlousse D.M."/>
            <person name="Sun L."/>
            <person name="Toyonaga M."/>
            <person name="Kuroda K."/>
            <person name="Ohashi A."/>
            <person name="Cruz R."/>
            <person name="Yamaguchi T."/>
            <person name="Sekiguchi Y."/>
        </authorList>
    </citation>
    <scope>NUCLEOTIDE SEQUENCE [LARGE SCALE GENOMIC DNA]</scope>
    <source>
        <strain evidence="10">TC1</strain>
    </source>
</reference>
<dbReference type="GO" id="GO:0016740">
    <property type="term" value="F:transferase activity"/>
    <property type="evidence" value="ECO:0007669"/>
    <property type="project" value="UniProtKB-KW"/>
</dbReference>
<dbReference type="InterPro" id="IPR036928">
    <property type="entry name" value="AS_sf"/>
</dbReference>